<evidence type="ECO:0000256" key="2">
    <source>
        <dbReference type="ARBA" id="ARBA00008872"/>
    </source>
</evidence>
<dbReference type="Pfam" id="PF02784">
    <property type="entry name" value="Orn_Arg_deC_N"/>
    <property type="match status" value="1"/>
</dbReference>
<dbReference type="GO" id="GO:0033387">
    <property type="term" value="P:putrescine biosynthetic process from arginine, via ornithine"/>
    <property type="evidence" value="ECO:0007669"/>
    <property type="project" value="TreeGrafter"/>
</dbReference>
<comment type="caution">
    <text evidence="7">The sequence shown here is derived from an EMBL/GenBank/DDBJ whole genome shotgun (WGS) entry which is preliminary data.</text>
</comment>
<organism evidence="7 8">
    <name type="scientific">Aspergillus arachidicola</name>
    <dbReference type="NCBI Taxonomy" id="656916"/>
    <lineage>
        <taxon>Eukaryota</taxon>
        <taxon>Fungi</taxon>
        <taxon>Dikarya</taxon>
        <taxon>Ascomycota</taxon>
        <taxon>Pezizomycotina</taxon>
        <taxon>Eurotiomycetes</taxon>
        <taxon>Eurotiomycetidae</taxon>
        <taxon>Eurotiales</taxon>
        <taxon>Aspergillaceae</taxon>
        <taxon>Aspergillus</taxon>
        <taxon>Aspergillus subgen. Circumdati</taxon>
    </lineage>
</organism>
<keyword evidence="5" id="KW-0456">Lyase</keyword>
<comment type="cofactor">
    <cofactor evidence="1">
        <name>pyridoxal 5'-phosphate</name>
        <dbReference type="ChEBI" id="CHEBI:597326"/>
    </cofactor>
</comment>
<dbReference type="Proteomes" id="UP000231358">
    <property type="component" value="Unassembled WGS sequence"/>
</dbReference>
<dbReference type="AlphaFoldDB" id="A0A2G7FHX1"/>
<dbReference type="Gene3D" id="3.20.20.10">
    <property type="entry name" value="Alanine racemase"/>
    <property type="match status" value="1"/>
</dbReference>
<dbReference type="InterPro" id="IPR009006">
    <property type="entry name" value="Ala_racemase/Decarboxylase_C"/>
</dbReference>
<keyword evidence="4" id="KW-0663">Pyridoxal phosphate</keyword>
<dbReference type="CDD" id="cd00622">
    <property type="entry name" value="PLPDE_III_ODC"/>
    <property type="match status" value="1"/>
</dbReference>
<name>A0A2G7FHX1_9EURO</name>
<protein>
    <submittedName>
        <fullName evidence="7">Ornithine decarboxylase</fullName>
    </submittedName>
</protein>
<evidence type="ECO:0000256" key="1">
    <source>
        <dbReference type="ARBA" id="ARBA00001933"/>
    </source>
</evidence>
<dbReference type="InterPro" id="IPR000183">
    <property type="entry name" value="Orn/DAP/Arg_de-COase"/>
</dbReference>
<sequence length="390" mass="43686">MVAFQPYFYFPLSDLSTSHHCKSRYGISKSPFGPISADEVVDNLIRKHTGELSNDRYRSQSDHPSVADSSRIVEQDLRWKSSLPDIEPFYAWALVDPSRIIFAHPCKSISALHFAAKQGICWTTFDNIDELEKVKQHSPQIGLLLRIFAEDDGAKVCLGDKVGAPWNTTIALLERARQLDLKIVGVSFHIGSGASDPESFTTAIHQARRVFDQGEPLGFDMAVLDVRGGFQHTNFAFMASSLRPALAREFGDRPIRVIAEPGRFYATPCYTLVCKVIARRTHIGAAPSNPAGMLYQNDGLYGCVSCGWSEGEEYTPVLVKQNEGRDDHRESREHRYSFWGPTCDRIDRIAKEVVMDGEVKVGDWLVYKDMGELCRTNDVFSLHDVGIIPV</sequence>
<evidence type="ECO:0000313" key="8">
    <source>
        <dbReference type="Proteomes" id="UP000231358"/>
    </source>
</evidence>
<keyword evidence="3" id="KW-0210">Decarboxylase</keyword>
<dbReference type="GO" id="GO:0004586">
    <property type="term" value="F:ornithine decarboxylase activity"/>
    <property type="evidence" value="ECO:0007669"/>
    <property type="project" value="TreeGrafter"/>
</dbReference>
<dbReference type="InterPro" id="IPR029066">
    <property type="entry name" value="PLP-binding_barrel"/>
</dbReference>
<dbReference type="PANTHER" id="PTHR11482:SF6">
    <property type="entry name" value="ORNITHINE DECARBOXYLASE 1-RELATED"/>
    <property type="match status" value="1"/>
</dbReference>
<evidence type="ECO:0000256" key="4">
    <source>
        <dbReference type="ARBA" id="ARBA00022898"/>
    </source>
</evidence>
<dbReference type="InterPro" id="IPR022644">
    <property type="entry name" value="De-COase2_N"/>
</dbReference>
<reference evidence="7 8" key="1">
    <citation type="submission" date="2017-05" db="EMBL/GenBank/DDBJ databases">
        <title>Genome sequence for an aflatoxigenic pathogen of Argentinian peanut, Aspergillus arachidicola.</title>
        <authorList>
            <person name="Moore G."/>
            <person name="Beltz S.B."/>
            <person name="Mack B.M."/>
        </authorList>
    </citation>
    <scope>NUCLEOTIDE SEQUENCE [LARGE SCALE GENOMIC DNA]</scope>
    <source>
        <strain evidence="7 8">CBS 117610</strain>
    </source>
</reference>
<dbReference type="GO" id="GO:0005737">
    <property type="term" value="C:cytoplasm"/>
    <property type="evidence" value="ECO:0007669"/>
    <property type="project" value="TreeGrafter"/>
</dbReference>
<evidence type="ECO:0000256" key="3">
    <source>
        <dbReference type="ARBA" id="ARBA00022793"/>
    </source>
</evidence>
<dbReference type="PANTHER" id="PTHR11482">
    <property type="entry name" value="ARGININE/DIAMINOPIMELATE/ORNITHINE DECARBOXYLASE"/>
    <property type="match status" value="1"/>
</dbReference>
<dbReference type="PRINTS" id="PR01179">
    <property type="entry name" value="ODADCRBXLASE"/>
</dbReference>
<proteinExistence type="inferred from homology"/>
<evidence type="ECO:0000259" key="6">
    <source>
        <dbReference type="Pfam" id="PF02784"/>
    </source>
</evidence>
<evidence type="ECO:0000313" key="7">
    <source>
        <dbReference type="EMBL" id="PIG80204.1"/>
    </source>
</evidence>
<accession>A0A2G7FHX1</accession>
<gene>
    <name evidence="7" type="ORF">AARAC_005575</name>
</gene>
<dbReference type="STRING" id="656916.A0A2G7FHX1"/>
<dbReference type="SUPFAM" id="SSF50621">
    <property type="entry name" value="Alanine racemase C-terminal domain-like"/>
    <property type="match status" value="1"/>
</dbReference>
<dbReference type="InterPro" id="IPR002433">
    <property type="entry name" value="Orn_de-COase"/>
</dbReference>
<dbReference type="EMBL" id="NEXV01000631">
    <property type="protein sequence ID" value="PIG80204.1"/>
    <property type="molecule type" value="Genomic_DNA"/>
</dbReference>
<keyword evidence="8" id="KW-1185">Reference proteome</keyword>
<dbReference type="PRINTS" id="PR01182">
    <property type="entry name" value="ORNDCRBXLASE"/>
</dbReference>
<dbReference type="SUPFAM" id="SSF51419">
    <property type="entry name" value="PLP-binding barrel"/>
    <property type="match status" value="1"/>
</dbReference>
<feature type="domain" description="Orn/DAP/Arg decarboxylase 2 N-terminal" evidence="6">
    <location>
        <begin position="95"/>
        <end position="266"/>
    </location>
</feature>
<comment type="similarity">
    <text evidence="2">Belongs to the Orn/Lys/Arg decarboxylase class-II family.</text>
</comment>
<evidence type="ECO:0000256" key="5">
    <source>
        <dbReference type="ARBA" id="ARBA00023239"/>
    </source>
</evidence>
<dbReference type="Gene3D" id="2.40.37.10">
    <property type="entry name" value="Lyase, Ornithine Decarboxylase, Chain A, domain 1"/>
    <property type="match status" value="1"/>
</dbReference>